<dbReference type="EMBL" id="CAMXCT030001335">
    <property type="protein sequence ID" value="CAL4776426.1"/>
    <property type="molecule type" value="Genomic_DNA"/>
</dbReference>
<name>A0A9P1CCF1_9DINO</name>
<organism evidence="2">
    <name type="scientific">Cladocopium goreaui</name>
    <dbReference type="NCBI Taxonomy" id="2562237"/>
    <lineage>
        <taxon>Eukaryota</taxon>
        <taxon>Sar</taxon>
        <taxon>Alveolata</taxon>
        <taxon>Dinophyceae</taxon>
        <taxon>Suessiales</taxon>
        <taxon>Symbiodiniaceae</taxon>
        <taxon>Cladocopium</taxon>
    </lineage>
</organism>
<evidence type="ECO:0000313" key="2">
    <source>
        <dbReference type="EMBL" id="CAI3989114.1"/>
    </source>
</evidence>
<dbReference type="EMBL" id="CAMXCT020001335">
    <property type="protein sequence ID" value="CAL1142489.1"/>
    <property type="molecule type" value="Genomic_DNA"/>
</dbReference>
<dbReference type="AlphaFoldDB" id="A0A9P1CCF1"/>
<feature type="transmembrane region" description="Helical" evidence="1">
    <location>
        <begin position="205"/>
        <end position="229"/>
    </location>
</feature>
<keyword evidence="1" id="KW-1133">Transmembrane helix</keyword>
<evidence type="ECO:0000313" key="3">
    <source>
        <dbReference type="EMBL" id="CAL4776426.1"/>
    </source>
</evidence>
<feature type="transmembrane region" description="Helical" evidence="1">
    <location>
        <begin position="60"/>
        <end position="80"/>
    </location>
</feature>
<protein>
    <submittedName>
        <fullName evidence="3">Violaxanthin de-epoxidase, chloroplastic</fullName>
    </submittedName>
</protein>
<feature type="transmembrane region" description="Helical" evidence="1">
    <location>
        <begin position="148"/>
        <end position="167"/>
    </location>
</feature>
<dbReference type="Proteomes" id="UP001152797">
    <property type="component" value="Unassembled WGS sequence"/>
</dbReference>
<gene>
    <name evidence="2" type="ORF">C1SCF055_LOCUS16208</name>
</gene>
<comment type="caution">
    <text evidence="2">The sequence shown here is derived from an EMBL/GenBank/DDBJ whole genome shotgun (WGS) entry which is preliminary data.</text>
</comment>
<proteinExistence type="predicted"/>
<accession>A0A9P1CCF1</accession>
<sequence length="321" mass="35042">MAAPESALGPTPGPLGRVTTAGSIESVPVANRGQSQISGFSVWRWPSQPGKLPLYVQRAFAVKMFGLLAFQLLLCLALMLPAHRLCQSWHFTPRVAKTDPTERTNSSVFADVMPVDQPGVLLALYYGLSFACMLMLILQWWVRDRYPWNYFCSFVSTLMVGAFFGISDELLLVQIHTRLLCIVTLTMSISSLLCCLFLREKWCKNLVLVTLGSIGIGWAVASITVLAVSQVLDPVNFFGKTCTACLLAAFVLTFLLVHAWNSLMNSKVDDLVGIVAVMDASLLAVVSLPFLFLLLAFCAPSSAMQIQQGGVAEPSPEDVEV</sequence>
<evidence type="ECO:0000313" key="4">
    <source>
        <dbReference type="Proteomes" id="UP001152797"/>
    </source>
</evidence>
<feature type="transmembrane region" description="Helical" evidence="1">
    <location>
        <begin position="179"/>
        <end position="199"/>
    </location>
</feature>
<reference evidence="2" key="1">
    <citation type="submission" date="2022-10" db="EMBL/GenBank/DDBJ databases">
        <authorList>
            <person name="Chen Y."/>
            <person name="Dougan E. K."/>
            <person name="Chan C."/>
            <person name="Rhodes N."/>
            <person name="Thang M."/>
        </authorList>
    </citation>
    <scope>NUCLEOTIDE SEQUENCE</scope>
</reference>
<reference evidence="3 4" key="2">
    <citation type="submission" date="2024-05" db="EMBL/GenBank/DDBJ databases">
        <authorList>
            <person name="Chen Y."/>
            <person name="Shah S."/>
            <person name="Dougan E. K."/>
            <person name="Thang M."/>
            <person name="Chan C."/>
        </authorList>
    </citation>
    <scope>NUCLEOTIDE SEQUENCE [LARGE SCALE GENOMIC DNA]</scope>
</reference>
<keyword evidence="1" id="KW-0812">Transmembrane</keyword>
<feature type="transmembrane region" description="Helical" evidence="1">
    <location>
        <begin position="241"/>
        <end position="260"/>
    </location>
</feature>
<dbReference type="EMBL" id="CAMXCT010001335">
    <property type="protein sequence ID" value="CAI3989114.1"/>
    <property type="molecule type" value="Genomic_DNA"/>
</dbReference>
<keyword evidence="4" id="KW-1185">Reference proteome</keyword>
<feature type="transmembrane region" description="Helical" evidence="1">
    <location>
        <begin position="272"/>
        <end position="297"/>
    </location>
</feature>
<evidence type="ECO:0000256" key="1">
    <source>
        <dbReference type="SAM" id="Phobius"/>
    </source>
</evidence>
<feature type="transmembrane region" description="Helical" evidence="1">
    <location>
        <begin position="123"/>
        <end position="142"/>
    </location>
</feature>
<keyword evidence="1" id="KW-0472">Membrane</keyword>